<reference evidence="2 3" key="1">
    <citation type="submission" date="2016-07" db="EMBL/GenBank/DDBJ databases">
        <title>Pervasive Adenine N6-methylation of Active Genes in Fungi.</title>
        <authorList>
            <consortium name="DOE Joint Genome Institute"/>
            <person name="Mondo S.J."/>
            <person name="Dannebaum R.O."/>
            <person name="Kuo R.C."/>
            <person name="Labutti K."/>
            <person name="Haridas S."/>
            <person name="Kuo A."/>
            <person name="Salamov A."/>
            <person name="Ahrendt S.R."/>
            <person name="Lipzen A."/>
            <person name="Sullivan W."/>
            <person name="Andreopoulos W.B."/>
            <person name="Clum A."/>
            <person name="Lindquist E."/>
            <person name="Daum C."/>
            <person name="Ramamoorthy G.K."/>
            <person name="Gryganskyi A."/>
            <person name="Culley D."/>
            <person name="Magnuson J.K."/>
            <person name="James T.Y."/>
            <person name="O'Malley M.A."/>
            <person name="Stajich J.E."/>
            <person name="Spatafora J.W."/>
            <person name="Visel A."/>
            <person name="Grigoriev I.V."/>
        </authorList>
    </citation>
    <scope>NUCLEOTIDE SEQUENCE [LARGE SCALE GENOMIC DNA]</scope>
    <source>
        <strain evidence="2 3">JEL800</strain>
    </source>
</reference>
<dbReference type="InterPro" id="IPR036188">
    <property type="entry name" value="FAD/NAD-bd_sf"/>
</dbReference>
<dbReference type="Proteomes" id="UP000193642">
    <property type="component" value="Unassembled WGS sequence"/>
</dbReference>
<dbReference type="GO" id="GO:0005770">
    <property type="term" value="C:late endosome"/>
    <property type="evidence" value="ECO:0007669"/>
    <property type="project" value="TreeGrafter"/>
</dbReference>
<dbReference type="OrthoDB" id="498204at2759"/>
<dbReference type="PANTHER" id="PTHR13847:SF150">
    <property type="entry name" value="OXIDOREDUCTASE TDA3-RELATED"/>
    <property type="match status" value="1"/>
</dbReference>
<proteinExistence type="predicted"/>
<dbReference type="GO" id="GO:0042147">
    <property type="term" value="P:retrograde transport, endosome to Golgi"/>
    <property type="evidence" value="ECO:0007669"/>
    <property type="project" value="TreeGrafter"/>
</dbReference>
<dbReference type="Gene3D" id="3.30.9.10">
    <property type="entry name" value="D-Amino Acid Oxidase, subunit A, domain 2"/>
    <property type="match status" value="1"/>
</dbReference>
<sequence length="369" mass="39816">MEKQKHILILGGGISGVCTAYYLRQLGGPTFSITIVDSEGTIAACASGKAGGFFARDWPQSELSRNSFELHKDLATKYNGHTRWLYREVSTYSVHIPLSKQQPKTASTVSKEEQDWTAAAKSKELIGSPHNTAQVHPRLFCEALFELSGARLVHARVIDLLREGDNVSGVSVELEGNGCENITASEVVIALGPWSETIAREKWGLGIRRVDSQCGHSIVLKPDESVAPIPAECLFTEVGKMEGPEVYPRSDGTVYMCGGGGMYTEPLPALPGQVKPLENITNHLVDLSKKICPSTLDGAEVLAKQACFLPSSYGGPMIGRVAPYDNLYIGTANSVWGIMNGPSTGLALAELILYGESKSLDISEFNPME</sequence>
<evidence type="ECO:0000313" key="3">
    <source>
        <dbReference type="Proteomes" id="UP000193642"/>
    </source>
</evidence>
<evidence type="ECO:0000313" key="2">
    <source>
        <dbReference type="EMBL" id="ORY42802.1"/>
    </source>
</evidence>
<dbReference type="InterPro" id="IPR006076">
    <property type="entry name" value="FAD-dep_OxRdtase"/>
</dbReference>
<dbReference type="PANTHER" id="PTHR13847">
    <property type="entry name" value="SARCOSINE DEHYDROGENASE-RELATED"/>
    <property type="match status" value="1"/>
</dbReference>
<name>A0A1Y2C6Z7_9FUNG</name>
<dbReference type="SUPFAM" id="SSF51905">
    <property type="entry name" value="FAD/NAD(P)-binding domain"/>
    <property type="match status" value="1"/>
</dbReference>
<dbReference type="GO" id="GO:0005829">
    <property type="term" value="C:cytosol"/>
    <property type="evidence" value="ECO:0007669"/>
    <property type="project" value="GOC"/>
</dbReference>
<protein>
    <submittedName>
        <fullName evidence="2">Putative cytoplasm protein</fullName>
    </submittedName>
</protein>
<gene>
    <name evidence="2" type="ORF">BCR33DRAFT_281721</name>
</gene>
<dbReference type="AlphaFoldDB" id="A0A1Y2C6Z7"/>
<accession>A0A1Y2C6Z7</accession>
<dbReference type="EMBL" id="MCGO01000027">
    <property type="protein sequence ID" value="ORY42802.1"/>
    <property type="molecule type" value="Genomic_DNA"/>
</dbReference>
<dbReference type="STRING" id="329046.A0A1Y2C6Z7"/>
<comment type="caution">
    <text evidence="2">The sequence shown here is derived from an EMBL/GenBank/DDBJ whole genome shotgun (WGS) entry which is preliminary data.</text>
</comment>
<dbReference type="Gene3D" id="3.50.50.60">
    <property type="entry name" value="FAD/NAD(P)-binding domain"/>
    <property type="match status" value="1"/>
</dbReference>
<evidence type="ECO:0000259" key="1">
    <source>
        <dbReference type="Pfam" id="PF01266"/>
    </source>
</evidence>
<feature type="domain" description="FAD dependent oxidoreductase" evidence="1">
    <location>
        <begin position="7"/>
        <end position="351"/>
    </location>
</feature>
<organism evidence="2 3">
    <name type="scientific">Rhizoclosmatium globosum</name>
    <dbReference type="NCBI Taxonomy" id="329046"/>
    <lineage>
        <taxon>Eukaryota</taxon>
        <taxon>Fungi</taxon>
        <taxon>Fungi incertae sedis</taxon>
        <taxon>Chytridiomycota</taxon>
        <taxon>Chytridiomycota incertae sedis</taxon>
        <taxon>Chytridiomycetes</taxon>
        <taxon>Chytridiales</taxon>
        <taxon>Chytriomycetaceae</taxon>
        <taxon>Rhizoclosmatium</taxon>
    </lineage>
</organism>
<dbReference type="Pfam" id="PF01266">
    <property type="entry name" value="DAO"/>
    <property type="match status" value="1"/>
</dbReference>
<keyword evidence="3" id="KW-1185">Reference proteome</keyword>